<comment type="caution">
    <text evidence="15">The sequence shown here is derived from an EMBL/GenBank/DDBJ whole genome shotgun (WGS) entry which is preliminary data.</text>
</comment>
<evidence type="ECO:0000313" key="16">
    <source>
        <dbReference type="Proteomes" id="UP001596408"/>
    </source>
</evidence>
<dbReference type="FunFam" id="1.10.1040.10:FF:000017">
    <property type="entry name" value="2-dehydropantoate 2-reductase"/>
    <property type="match status" value="1"/>
</dbReference>
<evidence type="ECO:0000256" key="5">
    <source>
        <dbReference type="ARBA" id="ARBA00022857"/>
    </source>
</evidence>
<comment type="catalytic activity">
    <reaction evidence="9">
        <text>(R)-pantoate + NADP(+) = 2-dehydropantoate + NADPH + H(+)</text>
        <dbReference type="Rhea" id="RHEA:16233"/>
        <dbReference type="ChEBI" id="CHEBI:11561"/>
        <dbReference type="ChEBI" id="CHEBI:15378"/>
        <dbReference type="ChEBI" id="CHEBI:15980"/>
        <dbReference type="ChEBI" id="CHEBI:57783"/>
        <dbReference type="ChEBI" id="CHEBI:58349"/>
        <dbReference type="EC" id="1.1.1.169"/>
    </reaction>
    <physiologicalReaction direction="right-to-left" evidence="9">
        <dbReference type="Rhea" id="RHEA:16235"/>
    </physiologicalReaction>
</comment>
<comment type="function">
    <text evidence="11">Catalyzes the NAD(P)H-dependent reduction of ketopantoate into pantoic acid.</text>
</comment>
<dbReference type="Gene3D" id="3.40.50.720">
    <property type="entry name" value="NAD(P)-binding Rossmann-like Domain"/>
    <property type="match status" value="1"/>
</dbReference>
<feature type="domain" description="Ketopantoate reductase C-terminal" evidence="14">
    <location>
        <begin position="171"/>
        <end position="290"/>
    </location>
</feature>
<evidence type="ECO:0000259" key="13">
    <source>
        <dbReference type="Pfam" id="PF02558"/>
    </source>
</evidence>
<evidence type="ECO:0000256" key="9">
    <source>
        <dbReference type="ARBA" id="ARBA00047506"/>
    </source>
</evidence>
<dbReference type="GO" id="GO:0015937">
    <property type="term" value="P:coenzyme A biosynthetic process"/>
    <property type="evidence" value="ECO:0007669"/>
    <property type="project" value="UniProtKB-KW"/>
</dbReference>
<evidence type="ECO:0000256" key="10">
    <source>
        <dbReference type="ARBA" id="ARBA00048196"/>
    </source>
</evidence>
<keyword evidence="6 12" id="KW-0173">Coenzyme A biosynthesis</keyword>
<dbReference type="SUPFAM" id="SSF48179">
    <property type="entry name" value="6-phosphogluconate dehydrogenase C-terminal domain-like"/>
    <property type="match status" value="1"/>
</dbReference>
<comment type="catalytic activity">
    <reaction evidence="10">
        <text>(R)-pantoate + NAD(+) = 2-dehydropantoate + NADH + H(+)</text>
        <dbReference type="Rhea" id="RHEA:61292"/>
        <dbReference type="ChEBI" id="CHEBI:11561"/>
        <dbReference type="ChEBI" id="CHEBI:15378"/>
        <dbReference type="ChEBI" id="CHEBI:15980"/>
        <dbReference type="ChEBI" id="CHEBI:57540"/>
        <dbReference type="ChEBI" id="CHEBI:57945"/>
    </reaction>
    <physiologicalReaction direction="right-to-left" evidence="10">
        <dbReference type="Rhea" id="RHEA:61294"/>
    </physiologicalReaction>
</comment>
<feature type="domain" description="Ketopantoate reductase N-terminal" evidence="13">
    <location>
        <begin position="3"/>
        <end position="142"/>
    </location>
</feature>
<dbReference type="InterPro" id="IPR013328">
    <property type="entry name" value="6PGD_dom2"/>
</dbReference>
<dbReference type="AlphaFoldDB" id="A0ABD5U2J4"/>
<evidence type="ECO:0000259" key="14">
    <source>
        <dbReference type="Pfam" id="PF08546"/>
    </source>
</evidence>
<dbReference type="Pfam" id="PF02558">
    <property type="entry name" value="ApbA"/>
    <property type="match status" value="1"/>
</dbReference>
<dbReference type="InterPro" id="IPR008927">
    <property type="entry name" value="6-PGluconate_DH-like_C_sf"/>
</dbReference>
<comment type="similarity">
    <text evidence="2 12">Belongs to the ketopantoate reductase family.</text>
</comment>
<reference evidence="15 16" key="1">
    <citation type="journal article" date="2019" name="Int. J. Syst. Evol. Microbiol.">
        <title>The Global Catalogue of Microorganisms (GCM) 10K type strain sequencing project: providing services to taxonomists for standard genome sequencing and annotation.</title>
        <authorList>
            <consortium name="The Broad Institute Genomics Platform"/>
            <consortium name="The Broad Institute Genome Sequencing Center for Infectious Disease"/>
            <person name="Wu L."/>
            <person name="Ma J."/>
        </authorList>
    </citation>
    <scope>NUCLEOTIDE SEQUENCE [LARGE SCALE GENOMIC DNA]</scope>
    <source>
        <strain evidence="15 16">YIM 94188</strain>
    </source>
</reference>
<evidence type="ECO:0000256" key="4">
    <source>
        <dbReference type="ARBA" id="ARBA00019465"/>
    </source>
</evidence>
<dbReference type="InterPro" id="IPR003710">
    <property type="entry name" value="ApbA"/>
</dbReference>
<dbReference type="PANTHER" id="PTHR43765:SF2">
    <property type="entry name" value="2-DEHYDROPANTOATE 2-REDUCTASE"/>
    <property type="match status" value="1"/>
</dbReference>
<evidence type="ECO:0000256" key="6">
    <source>
        <dbReference type="ARBA" id="ARBA00022993"/>
    </source>
</evidence>
<protein>
    <recommendedName>
        <fullName evidence="4 12">2-dehydropantoate 2-reductase</fullName>
        <ecNumber evidence="3 12">1.1.1.169</ecNumber>
    </recommendedName>
    <alternativeName>
        <fullName evidence="8 12">Ketopantoate reductase</fullName>
    </alternativeName>
</protein>
<keyword evidence="16" id="KW-1185">Reference proteome</keyword>
<organism evidence="15 16">
    <name type="scientific">Halopelagius fulvigenes</name>
    <dbReference type="NCBI Taxonomy" id="1198324"/>
    <lineage>
        <taxon>Archaea</taxon>
        <taxon>Methanobacteriati</taxon>
        <taxon>Methanobacteriota</taxon>
        <taxon>Stenosarchaea group</taxon>
        <taxon>Halobacteria</taxon>
        <taxon>Halobacteriales</taxon>
        <taxon>Haloferacaceae</taxon>
    </lineage>
</organism>
<evidence type="ECO:0000256" key="12">
    <source>
        <dbReference type="RuleBase" id="RU362068"/>
    </source>
</evidence>
<comment type="function">
    <text evidence="12">Catalyzes the NADPH-dependent reduction of ketopantoate into pantoic acid.</text>
</comment>
<dbReference type="Proteomes" id="UP001596408">
    <property type="component" value="Unassembled WGS sequence"/>
</dbReference>
<evidence type="ECO:0000256" key="8">
    <source>
        <dbReference type="ARBA" id="ARBA00032024"/>
    </source>
</evidence>
<evidence type="ECO:0000256" key="3">
    <source>
        <dbReference type="ARBA" id="ARBA00013014"/>
    </source>
</evidence>
<name>A0ABD5U2J4_9EURY</name>
<dbReference type="InterPro" id="IPR013752">
    <property type="entry name" value="KPA_reductase"/>
</dbReference>
<keyword evidence="7 12" id="KW-0560">Oxidoreductase</keyword>
<evidence type="ECO:0000313" key="15">
    <source>
        <dbReference type="EMBL" id="MFC6827063.1"/>
    </source>
</evidence>
<sequence>MEILVFGAGSLGSLVGGLLARVHDVTLVGRDPHVSRVRVDGLSVTGAETARTAPDAVTDGEGRAADVAVVTVKSFDTAAAAETLATGSYDAVLSLQNGLTEETLASRLDATVLAGTATYGARLREPGRVECTGVGRVVLGARAGGTDPAAERVGKAFRDAGLRTLVATDMPRRRWRKLAVNAGINAVTALARVENGALADGPASEVAHRAAREAVRVARAEGVRLTYRGARAAVDEVVSDTAANRSSMLQDVDSGRRTEVEAIHGEVVARADRHGIDAPTNRTLADLLRAWEAGRGVR</sequence>
<dbReference type="InterPro" id="IPR050838">
    <property type="entry name" value="Ketopantoate_reductase"/>
</dbReference>
<dbReference type="InterPro" id="IPR036291">
    <property type="entry name" value="NAD(P)-bd_dom_sf"/>
</dbReference>
<accession>A0ABD5U2J4</accession>
<dbReference type="GO" id="GO:0008677">
    <property type="term" value="F:2-dehydropantoate 2-reductase activity"/>
    <property type="evidence" value="ECO:0007669"/>
    <property type="project" value="UniProtKB-EC"/>
</dbReference>
<dbReference type="SUPFAM" id="SSF51735">
    <property type="entry name" value="NAD(P)-binding Rossmann-fold domains"/>
    <property type="match status" value="1"/>
</dbReference>
<dbReference type="PANTHER" id="PTHR43765">
    <property type="entry name" value="2-DEHYDROPANTOATE 2-REDUCTASE-RELATED"/>
    <property type="match status" value="1"/>
</dbReference>
<evidence type="ECO:0000256" key="11">
    <source>
        <dbReference type="ARBA" id="ARBA00056765"/>
    </source>
</evidence>
<dbReference type="Gene3D" id="1.10.1040.10">
    <property type="entry name" value="N-(1-d-carboxylethyl)-l-norvaline Dehydrogenase, domain 2"/>
    <property type="match status" value="1"/>
</dbReference>
<dbReference type="Pfam" id="PF08546">
    <property type="entry name" value="ApbA_C"/>
    <property type="match status" value="1"/>
</dbReference>
<dbReference type="EC" id="1.1.1.169" evidence="3 12"/>
<proteinExistence type="inferred from homology"/>
<evidence type="ECO:0000256" key="7">
    <source>
        <dbReference type="ARBA" id="ARBA00023002"/>
    </source>
</evidence>
<dbReference type="InterPro" id="IPR013332">
    <property type="entry name" value="KPR_N"/>
</dbReference>
<keyword evidence="5 12" id="KW-0521">NADP</keyword>
<gene>
    <name evidence="15" type="ORF">ACFQEV_18975</name>
</gene>
<dbReference type="NCBIfam" id="TIGR00745">
    <property type="entry name" value="apbA_panE"/>
    <property type="match status" value="1"/>
</dbReference>
<evidence type="ECO:0000256" key="1">
    <source>
        <dbReference type="ARBA" id="ARBA00004724"/>
    </source>
</evidence>
<evidence type="ECO:0000256" key="2">
    <source>
        <dbReference type="ARBA" id="ARBA00007870"/>
    </source>
</evidence>
<dbReference type="EMBL" id="JBHSXH010000015">
    <property type="protein sequence ID" value="MFC6827063.1"/>
    <property type="molecule type" value="Genomic_DNA"/>
</dbReference>
<dbReference type="RefSeq" id="WP_379699429.1">
    <property type="nucleotide sequence ID" value="NZ_JBHSXH010000015.1"/>
</dbReference>
<comment type="pathway">
    <text evidence="1 12">Cofactor biosynthesis; coenzyme A biosynthesis.</text>
</comment>